<evidence type="ECO:0000259" key="3">
    <source>
        <dbReference type="PROSITE" id="PS50977"/>
    </source>
</evidence>
<name>A0A1D7ZW47_LIMFE</name>
<accession>A0A1D7ZW47</accession>
<keyword evidence="1 2" id="KW-0238">DNA-binding</keyword>
<gene>
    <name evidence="4" type="ORF">LACFE_CDS0618</name>
</gene>
<feature type="domain" description="HTH tetR-type" evidence="3">
    <location>
        <begin position="11"/>
        <end position="71"/>
    </location>
</feature>
<feature type="DNA-binding region" description="H-T-H motif" evidence="2">
    <location>
        <begin position="34"/>
        <end position="53"/>
    </location>
</feature>
<dbReference type="PROSITE" id="PS50977">
    <property type="entry name" value="HTH_TETR_2"/>
    <property type="match status" value="1"/>
</dbReference>
<dbReference type="PATRIC" id="fig|1613.112.peg.648"/>
<dbReference type="Proteomes" id="UP000094714">
    <property type="component" value="Chromosome"/>
</dbReference>
<organism evidence="4 5">
    <name type="scientific">Limosilactobacillus fermentum</name>
    <name type="common">Lactobacillus fermentum</name>
    <dbReference type="NCBI Taxonomy" id="1613"/>
    <lineage>
        <taxon>Bacteria</taxon>
        <taxon>Bacillati</taxon>
        <taxon>Bacillota</taxon>
        <taxon>Bacilli</taxon>
        <taxon>Lactobacillales</taxon>
        <taxon>Lactobacillaceae</taxon>
        <taxon>Limosilactobacillus</taxon>
    </lineage>
</organism>
<evidence type="ECO:0000256" key="2">
    <source>
        <dbReference type="PROSITE-ProRule" id="PRU00335"/>
    </source>
</evidence>
<dbReference type="InterPro" id="IPR009057">
    <property type="entry name" value="Homeodomain-like_sf"/>
</dbReference>
<dbReference type="InterPro" id="IPR050624">
    <property type="entry name" value="HTH-type_Tx_Regulator"/>
</dbReference>
<evidence type="ECO:0000313" key="5">
    <source>
        <dbReference type="Proteomes" id="UP000094714"/>
    </source>
</evidence>
<dbReference type="Gene3D" id="1.10.357.10">
    <property type="entry name" value="Tetracycline Repressor, domain 2"/>
    <property type="match status" value="1"/>
</dbReference>
<evidence type="ECO:0000256" key="1">
    <source>
        <dbReference type="ARBA" id="ARBA00023125"/>
    </source>
</evidence>
<proteinExistence type="predicted"/>
<dbReference type="PANTHER" id="PTHR43479:SF7">
    <property type="entry name" value="TETR-FAMILY TRANSCRIPTIONAL REGULATOR"/>
    <property type="match status" value="1"/>
</dbReference>
<dbReference type="EMBL" id="CP017151">
    <property type="protein sequence ID" value="AOR74085.1"/>
    <property type="molecule type" value="Genomic_DNA"/>
</dbReference>
<dbReference type="AlphaFoldDB" id="A0A1D7ZW47"/>
<dbReference type="SUPFAM" id="SSF46689">
    <property type="entry name" value="Homeodomain-like"/>
    <property type="match status" value="1"/>
</dbReference>
<dbReference type="RefSeq" id="WP_069775773.1">
    <property type="nucleotide sequence ID" value="NZ_CP017151.1"/>
</dbReference>
<evidence type="ECO:0000313" key="4">
    <source>
        <dbReference type="EMBL" id="AOR74085.1"/>
    </source>
</evidence>
<reference evidence="4 5" key="1">
    <citation type="submission" date="2016-09" db="EMBL/GenBank/DDBJ databases">
        <title>Genome Sequence of the Lactobacillus fermentum strain NCC2970 (CNCM I-5068).</title>
        <authorList>
            <person name="Barretto C."/>
            <person name="Ngom-Bru C."/>
            <person name="Genevaz A."/>
            <person name="Fournier C."/>
            <person name="Moine D."/>
            <person name="Kassam M."/>
            <person name="Iltis A."/>
            <person name="Sagory-Zalkind P."/>
            <person name="Faucherand G."/>
            <person name="Descombes P."/>
            <person name="Duboux S."/>
        </authorList>
    </citation>
    <scope>NUCLEOTIDE SEQUENCE [LARGE SCALE GENOMIC DNA]</scope>
    <source>
        <strain evidence="4 5">NCC2970</strain>
    </source>
</reference>
<dbReference type="Pfam" id="PF14278">
    <property type="entry name" value="TetR_C_8"/>
    <property type="match status" value="1"/>
</dbReference>
<sequence length="181" mass="21433">MAEKEENRRVKYTKQVIKEALIELMANRQVGEISVKKLCEKADVNRSTFYAHYGNPMDVMWELEEEVFTDLQQSVANHGQCQDKRASLESIMQAVLEYVQERRQTFLVLFAQDNLGDFQDQLFVLTQGQKTHPKNMTQEQRDYQRRYVFYGNVAVIKRWLEKEDRESVEEMAKLIAKWMLG</sequence>
<dbReference type="InterPro" id="IPR039532">
    <property type="entry name" value="TetR_C_Firmicutes"/>
</dbReference>
<protein>
    <submittedName>
        <fullName evidence="4">Transcriptional regulator</fullName>
    </submittedName>
</protein>
<dbReference type="InterPro" id="IPR001647">
    <property type="entry name" value="HTH_TetR"/>
</dbReference>
<dbReference type="GO" id="GO:0003677">
    <property type="term" value="F:DNA binding"/>
    <property type="evidence" value="ECO:0007669"/>
    <property type="project" value="UniProtKB-UniRule"/>
</dbReference>
<dbReference type="PANTHER" id="PTHR43479">
    <property type="entry name" value="ACREF/ENVCD OPERON REPRESSOR-RELATED"/>
    <property type="match status" value="1"/>
</dbReference>